<comment type="caution">
    <text evidence="1">The sequence shown here is derived from an EMBL/GenBank/DDBJ whole genome shotgun (WGS) entry which is preliminary data.</text>
</comment>
<keyword evidence="2" id="KW-1185">Reference proteome</keyword>
<protein>
    <submittedName>
        <fullName evidence="1">Uncharacterized protein</fullName>
    </submittedName>
</protein>
<name>A0AAD6WCU6_9ROSI</name>
<gene>
    <name evidence="1" type="ORF">NC653_006976</name>
</gene>
<sequence>MIFCKRKRKELNDKTSHTMREHGTETRFAIGQHDYLIESGESEDDKDFHSWKIFDSCFGLDLKH</sequence>
<accession>A0AAD6WCU6</accession>
<organism evidence="1 2">
    <name type="scientific">Populus alba x Populus x berolinensis</name>
    <dbReference type="NCBI Taxonomy" id="444605"/>
    <lineage>
        <taxon>Eukaryota</taxon>
        <taxon>Viridiplantae</taxon>
        <taxon>Streptophyta</taxon>
        <taxon>Embryophyta</taxon>
        <taxon>Tracheophyta</taxon>
        <taxon>Spermatophyta</taxon>
        <taxon>Magnoliopsida</taxon>
        <taxon>eudicotyledons</taxon>
        <taxon>Gunneridae</taxon>
        <taxon>Pentapetalae</taxon>
        <taxon>rosids</taxon>
        <taxon>fabids</taxon>
        <taxon>Malpighiales</taxon>
        <taxon>Salicaceae</taxon>
        <taxon>Saliceae</taxon>
        <taxon>Populus</taxon>
    </lineage>
</organism>
<dbReference type="AlphaFoldDB" id="A0AAD6WCU6"/>
<reference evidence="1" key="1">
    <citation type="journal article" date="2023" name="Mol. Ecol. Resour.">
        <title>Chromosome-level genome assembly of a triploid poplar Populus alba 'Berolinensis'.</title>
        <authorList>
            <person name="Chen S."/>
            <person name="Yu Y."/>
            <person name="Wang X."/>
            <person name="Wang S."/>
            <person name="Zhang T."/>
            <person name="Zhou Y."/>
            <person name="He R."/>
            <person name="Meng N."/>
            <person name="Wang Y."/>
            <person name="Liu W."/>
            <person name="Liu Z."/>
            <person name="Liu J."/>
            <person name="Guo Q."/>
            <person name="Huang H."/>
            <person name="Sederoff R.R."/>
            <person name="Wang G."/>
            <person name="Qu G."/>
            <person name="Chen S."/>
        </authorList>
    </citation>
    <scope>NUCLEOTIDE SEQUENCE</scope>
    <source>
        <strain evidence="1">SC-2020</strain>
    </source>
</reference>
<evidence type="ECO:0000313" key="2">
    <source>
        <dbReference type="Proteomes" id="UP001164929"/>
    </source>
</evidence>
<proteinExistence type="predicted"/>
<evidence type="ECO:0000313" key="1">
    <source>
        <dbReference type="EMBL" id="KAJ7008123.1"/>
    </source>
</evidence>
<dbReference type="EMBL" id="JAQIZT010000002">
    <property type="protein sequence ID" value="KAJ7008123.1"/>
    <property type="molecule type" value="Genomic_DNA"/>
</dbReference>
<dbReference type="Proteomes" id="UP001164929">
    <property type="component" value="Chromosome 2"/>
</dbReference>